<dbReference type="AlphaFoldDB" id="A0A6A6GTC3"/>
<dbReference type="OrthoDB" id="310895at2759"/>
<dbReference type="InterPro" id="IPR016161">
    <property type="entry name" value="Ald_DH/histidinol_DH"/>
</dbReference>
<evidence type="ECO:0000256" key="5">
    <source>
        <dbReference type="PROSITE-ProRule" id="PRU10007"/>
    </source>
</evidence>
<dbReference type="FunFam" id="3.40.605.10:FF:000050">
    <property type="entry name" value="Aldehyde dehydrogenase, mitochondrial"/>
    <property type="match status" value="1"/>
</dbReference>
<name>A0A6A6GTC3_VIRVR</name>
<evidence type="ECO:0000256" key="2">
    <source>
        <dbReference type="ARBA" id="ARBA00023002"/>
    </source>
</evidence>
<evidence type="ECO:0000256" key="3">
    <source>
        <dbReference type="ARBA" id="ARBA00023027"/>
    </source>
</evidence>
<organism evidence="8 9">
    <name type="scientific">Viridothelium virens</name>
    <name type="common">Speckled blister lichen</name>
    <name type="synonym">Trypethelium virens</name>
    <dbReference type="NCBI Taxonomy" id="1048519"/>
    <lineage>
        <taxon>Eukaryota</taxon>
        <taxon>Fungi</taxon>
        <taxon>Dikarya</taxon>
        <taxon>Ascomycota</taxon>
        <taxon>Pezizomycotina</taxon>
        <taxon>Dothideomycetes</taxon>
        <taxon>Dothideomycetes incertae sedis</taxon>
        <taxon>Trypetheliales</taxon>
        <taxon>Trypetheliaceae</taxon>
        <taxon>Viridothelium</taxon>
    </lineage>
</organism>
<feature type="domain" description="Aldehyde dehydrogenase" evidence="7">
    <location>
        <begin position="28"/>
        <end position="493"/>
    </location>
</feature>
<dbReference type="PANTHER" id="PTHR43720">
    <property type="entry name" value="2-AMINOMUCONIC SEMIALDEHYDE DEHYDROGENASE"/>
    <property type="match status" value="1"/>
</dbReference>
<dbReference type="PROSITE" id="PS00687">
    <property type="entry name" value="ALDEHYDE_DEHYDR_GLU"/>
    <property type="match status" value="1"/>
</dbReference>
<accession>A0A6A6GTC3</accession>
<dbReference type="Pfam" id="PF00171">
    <property type="entry name" value="Aldedh"/>
    <property type="match status" value="1"/>
</dbReference>
<evidence type="ECO:0000313" key="9">
    <source>
        <dbReference type="Proteomes" id="UP000800092"/>
    </source>
</evidence>
<protein>
    <recommendedName>
        <fullName evidence="4">aldehyde dehydrogenase (NAD(+))</fullName>
        <ecNumber evidence="4">1.2.1.3</ecNumber>
    </recommendedName>
</protein>
<dbReference type="InterPro" id="IPR016162">
    <property type="entry name" value="Ald_DH_N"/>
</dbReference>
<gene>
    <name evidence="8" type="ORF">EV356DRAFT_498266</name>
</gene>
<dbReference type="InterPro" id="IPR015590">
    <property type="entry name" value="Aldehyde_DH_dom"/>
</dbReference>
<dbReference type="FunFam" id="3.40.605.10:FF:000026">
    <property type="entry name" value="Aldehyde dehydrogenase, putative"/>
    <property type="match status" value="1"/>
</dbReference>
<comment type="similarity">
    <text evidence="1 6">Belongs to the aldehyde dehydrogenase family.</text>
</comment>
<proteinExistence type="inferred from homology"/>
<dbReference type="Gene3D" id="3.40.309.10">
    <property type="entry name" value="Aldehyde Dehydrogenase, Chain A, domain 2"/>
    <property type="match status" value="1"/>
</dbReference>
<reference evidence="8" key="1">
    <citation type="journal article" date="2020" name="Stud. Mycol.">
        <title>101 Dothideomycetes genomes: a test case for predicting lifestyles and emergence of pathogens.</title>
        <authorList>
            <person name="Haridas S."/>
            <person name="Albert R."/>
            <person name="Binder M."/>
            <person name="Bloem J."/>
            <person name="Labutti K."/>
            <person name="Salamov A."/>
            <person name="Andreopoulos B."/>
            <person name="Baker S."/>
            <person name="Barry K."/>
            <person name="Bills G."/>
            <person name="Bluhm B."/>
            <person name="Cannon C."/>
            <person name="Castanera R."/>
            <person name="Culley D."/>
            <person name="Daum C."/>
            <person name="Ezra D."/>
            <person name="Gonzalez J."/>
            <person name="Henrissat B."/>
            <person name="Kuo A."/>
            <person name="Liang C."/>
            <person name="Lipzen A."/>
            <person name="Lutzoni F."/>
            <person name="Magnuson J."/>
            <person name="Mondo S."/>
            <person name="Nolan M."/>
            <person name="Ohm R."/>
            <person name="Pangilinan J."/>
            <person name="Park H.-J."/>
            <person name="Ramirez L."/>
            <person name="Alfaro M."/>
            <person name="Sun H."/>
            <person name="Tritt A."/>
            <person name="Yoshinaga Y."/>
            <person name="Zwiers L.-H."/>
            <person name="Turgeon B."/>
            <person name="Goodwin S."/>
            <person name="Spatafora J."/>
            <person name="Crous P."/>
            <person name="Grigoriev I."/>
        </authorList>
    </citation>
    <scope>NUCLEOTIDE SEQUENCE</scope>
    <source>
        <strain evidence="8">Tuck. ex Michener</strain>
    </source>
</reference>
<dbReference type="PANTHER" id="PTHR43720:SF2">
    <property type="entry name" value="2-AMINOMUCONIC SEMIALDEHYDE DEHYDROGENASE"/>
    <property type="match status" value="1"/>
</dbReference>
<dbReference type="EC" id="1.2.1.3" evidence="4"/>
<keyword evidence="2 6" id="KW-0560">Oxidoreductase</keyword>
<dbReference type="InterPro" id="IPR029510">
    <property type="entry name" value="Ald_DH_CS_GLU"/>
</dbReference>
<dbReference type="Gene3D" id="3.40.605.10">
    <property type="entry name" value="Aldehyde Dehydrogenase, Chain A, domain 1"/>
    <property type="match status" value="1"/>
</dbReference>
<sequence>MSELAVTLTAPNGVNYSQPVGLFINNEWVNSTSGAKITSINPTDETEITSVYAADAEDVDAAVAAARAAFKNPAWRDISTTDRGKLIHRLSTLVEKHQTILATIETWDNGKPYSVALNEDVAEVVGTLAYYAGFADKIYGQVIDTSPSKLAYTIREPLGVCGQIIPWNYPLAMAAWKLGPALACGNTVVLKAAEQTPLSILYFANLIKEAGFPPGVINILNGHGKKAGAAIASHLDIDKIAFTGSTATGREIMKMAAVNMKNITLETGGKSPLLVFDDADLDQAVKWAHIGIMSNMGQICTATSRILVQEGIYEKFISAFREHVASTSKVGDPFKDDTFQGPQVTKTQYERVLSYIESGKSEGATLMAGGEPYKDVNGKGFFIAPTIFTNVKDEMRIFREEVFGPFVVISSFKTEEEALERANNTTYGLGSAVFTQDLTKAHRVARKIEAGMVWVNSSNDSDYRIPFGGVKQSGIGRELGEAGLAAYTNSKAVHVTLESAL</sequence>
<dbReference type="GO" id="GO:0006598">
    <property type="term" value="P:polyamine catabolic process"/>
    <property type="evidence" value="ECO:0007669"/>
    <property type="project" value="TreeGrafter"/>
</dbReference>
<dbReference type="FunFam" id="3.40.309.10:FF:000012">
    <property type="entry name" value="Betaine aldehyde dehydrogenase"/>
    <property type="match status" value="1"/>
</dbReference>
<feature type="active site" evidence="5">
    <location>
        <position position="266"/>
    </location>
</feature>
<keyword evidence="9" id="KW-1185">Reference proteome</keyword>
<dbReference type="Proteomes" id="UP000800092">
    <property type="component" value="Unassembled WGS sequence"/>
</dbReference>
<dbReference type="GO" id="GO:0004029">
    <property type="term" value="F:aldehyde dehydrogenase (NAD+) activity"/>
    <property type="evidence" value="ECO:0007669"/>
    <property type="project" value="UniProtKB-EC"/>
</dbReference>
<evidence type="ECO:0000313" key="8">
    <source>
        <dbReference type="EMBL" id="KAF2228563.1"/>
    </source>
</evidence>
<keyword evidence="3" id="KW-0520">NAD</keyword>
<dbReference type="GO" id="GO:0046394">
    <property type="term" value="P:carboxylic acid biosynthetic process"/>
    <property type="evidence" value="ECO:0007669"/>
    <property type="project" value="UniProtKB-ARBA"/>
</dbReference>
<evidence type="ECO:0000259" key="7">
    <source>
        <dbReference type="Pfam" id="PF00171"/>
    </source>
</evidence>
<dbReference type="EMBL" id="ML991910">
    <property type="protein sequence ID" value="KAF2228563.1"/>
    <property type="molecule type" value="Genomic_DNA"/>
</dbReference>
<dbReference type="SUPFAM" id="SSF53720">
    <property type="entry name" value="ALDH-like"/>
    <property type="match status" value="1"/>
</dbReference>
<evidence type="ECO:0000256" key="6">
    <source>
        <dbReference type="RuleBase" id="RU003345"/>
    </source>
</evidence>
<evidence type="ECO:0000256" key="4">
    <source>
        <dbReference type="ARBA" id="ARBA00024226"/>
    </source>
</evidence>
<evidence type="ECO:0000256" key="1">
    <source>
        <dbReference type="ARBA" id="ARBA00009986"/>
    </source>
</evidence>
<dbReference type="InterPro" id="IPR016163">
    <property type="entry name" value="Ald_DH_C"/>
</dbReference>